<organism evidence="1">
    <name type="scientific">Arion vulgaris</name>
    <dbReference type="NCBI Taxonomy" id="1028688"/>
    <lineage>
        <taxon>Eukaryota</taxon>
        <taxon>Metazoa</taxon>
        <taxon>Spiralia</taxon>
        <taxon>Lophotrochozoa</taxon>
        <taxon>Mollusca</taxon>
        <taxon>Gastropoda</taxon>
        <taxon>Heterobranchia</taxon>
        <taxon>Euthyneura</taxon>
        <taxon>Panpulmonata</taxon>
        <taxon>Eupulmonata</taxon>
        <taxon>Stylommatophora</taxon>
        <taxon>Helicina</taxon>
        <taxon>Arionoidea</taxon>
        <taxon>Arionidae</taxon>
        <taxon>Arion</taxon>
    </lineage>
</organism>
<protein>
    <submittedName>
        <fullName evidence="1">Uncharacterized protein</fullName>
    </submittedName>
</protein>
<sequence>MHKLHCLAQETKVQTHISLSLNNTYSCYTFLTYISAYMAFFIRSHVEANAALFTRKSKD</sequence>
<reference evidence="1" key="1">
    <citation type="submission" date="2014-12" db="EMBL/GenBank/DDBJ databases">
        <title>Insight into the proteome of Arion vulgaris.</title>
        <authorList>
            <person name="Aradska J."/>
            <person name="Bulat T."/>
            <person name="Smidak R."/>
            <person name="Sarate P."/>
            <person name="Gangsoo J."/>
            <person name="Sialana F."/>
            <person name="Bilban M."/>
            <person name="Lubec G."/>
        </authorList>
    </citation>
    <scope>NUCLEOTIDE SEQUENCE</scope>
    <source>
        <tissue evidence="1">Skin</tissue>
    </source>
</reference>
<dbReference type="AlphaFoldDB" id="A0A0B7BVU4"/>
<proteinExistence type="predicted"/>
<dbReference type="EMBL" id="HACG01050172">
    <property type="protein sequence ID" value="CEK97037.1"/>
    <property type="molecule type" value="Transcribed_RNA"/>
</dbReference>
<feature type="non-terminal residue" evidence="1">
    <location>
        <position position="59"/>
    </location>
</feature>
<gene>
    <name evidence="1" type="primary">ORF214447</name>
</gene>
<evidence type="ECO:0000313" key="1">
    <source>
        <dbReference type="EMBL" id="CEK97037.1"/>
    </source>
</evidence>
<name>A0A0B7BVU4_9EUPU</name>
<accession>A0A0B7BVU4</accession>